<evidence type="ECO:0000256" key="1">
    <source>
        <dbReference type="SAM" id="MobiDB-lite"/>
    </source>
</evidence>
<dbReference type="EMBL" id="WBJY01000003">
    <property type="protein sequence ID" value="KAB1647824.1"/>
    <property type="molecule type" value="Genomic_DNA"/>
</dbReference>
<dbReference type="AlphaFoldDB" id="A0A6H9WFX1"/>
<evidence type="ECO:0008006" key="4">
    <source>
        <dbReference type="Google" id="ProtNLM"/>
    </source>
</evidence>
<sequence length="354" mass="37322">MANGMYGANTTALRVIAGRFGRRSDGVRSVASHTLGEVRAIEWLGPDADAYRDDYETRVVTELKALAIVLENREKELFRQADEQDDASLAGGAGGGPGQRSPGEGGPGPFDFLKHLRLDWRDLAHLYPDIRNPLRGLRFLMEAGYAITHPGVFGKFFTTNWTGITGYVNGWGKTGAGIEAALEASRAGFLYKPLKTVTDFLQGKPLSVFLENKLANVVDGALGLKPLQHFVTGADGVTDVSKLSRTSDAIQSFLGKEGRLLGRGLGAFAVGMDGFAAVQQFGNGEYGSAAWSTTKAVLGGMSFIPGPVGWAAAGVSVGIAAYENIPVVKNTVDAVAGGIANGAKSVWNAINPFG</sequence>
<feature type="compositionally biased region" description="Gly residues" evidence="1">
    <location>
        <begin position="91"/>
        <end position="106"/>
    </location>
</feature>
<dbReference type="Proteomes" id="UP000431744">
    <property type="component" value="Unassembled WGS sequence"/>
</dbReference>
<keyword evidence="3" id="KW-1185">Reference proteome</keyword>
<feature type="region of interest" description="Disordered" evidence="1">
    <location>
        <begin position="81"/>
        <end position="106"/>
    </location>
</feature>
<accession>A0A6H9WFX1</accession>
<dbReference type="OrthoDB" id="5244663at2"/>
<name>A0A6H9WFX1_9MICO</name>
<gene>
    <name evidence="2" type="ORF">F8O04_12450</name>
</gene>
<evidence type="ECO:0000313" key="3">
    <source>
        <dbReference type="Proteomes" id="UP000431744"/>
    </source>
</evidence>
<reference evidence="2 3" key="1">
    <citation type="submission" date="2019-09" db="EMBL/GenBank/DDBJ databases">
        <title>Phylogeny of genus Pseudoclavibacter and closely related genus.</title>
        <authorList>
            <person name="Li Y."/>
        </authorList>
    </citation>
    <scope>NUCLEOTIDE SEQUENCE [LARGE SCALE GENOMIC DNA]</scope>
    <source>
        <strain evidence="2 3">EGI 60007</strain>
    </source>
</reference>
<protein>
    <recommendedName>
        <fullName evidence="4">WXG100 family type VII secretion target</fullName>
    </recommendedName>
</protein>
<dbReference type="RefSeq" id="WP_158029717.1">
    <property type="nucleotide sequence ID" value="NZ_BMHG01000001.1"/>
</dbReference>
<proteinExistence type="predicted"/>
<evidence type="ECO:0000313" key="2">
    <source>
        <dbReference type="EMBL" id="KAB1647824.1"/>
    </source>
</evidence>
<comment type="caution">
    <text evidence="2">The sequence shown here is derived from an EMBL/GenBank/DDBJ whole genome shotgun (WGS) entry which is preliminary data.</text>
</comment>
<organism evidence="2 3">
    <name type="scientific">Pseudoclavibacter endophyticus</name>
    <dbReference type="NCBI Taxonomy" id="1778590"/>
    <lineage>
        <taxon>Bacteria</taxon>
        <taxon>Bacillati</taxon>
        <taxon>Actinomycetota</taxon>
        <taxon>Actinomycetes</taxon>
        <taxon>Micrococcales</taxon>
        <taxon>Microbacteriaceae</taxon>
        <taxon>Pseudoclavibacter</taxon>
    </lineage>
</organism>